<dbReference type="PIRSF" id="PIRSF006268">
    <property type="entry name" value="ApbE"/>
    <property type="match status" value="1"/>
</dbReference>
<evidence type="ECO:0000313" key="12">
    <source>
        <dbReference type="EMBL" id="PLR20588.1"/>
    </source>
</evidence>
<evidence type="ECO:0000256" key="7">
    <source>
        <dbReference type="ARBA" id="ARBA00022842"/>
    </source>
</evidence>
<dbReference type="EC" id="2.7.1.180" evidence="1 10"/>
<comment type="caution">
    <text evidence="12">The sequence shown here is derived from an EMBL/GenBank/DDBJ whole genome shotgun (WGS) entry which is preliminary data.</text>
</comment>
<organism evidence="12 13">
    <name type="scientific">Caulobacter zeae</name>
    <dbReference type="NCBI Taxonomy" id="2055137"/>
    <lineage>
        <taxon>Bacteria</taxon>
        <taxon>Pseudomonadati</taxon>
        <taxon>Pseudomonadota</taxon>
        <taxon>Alphaproteobacteria</taxon>
        <taxon>Caulobacterales</taxon>
        <taxon>Caulobacteraceae</taxon>
        <taxon>Caulobacter</taxon>
    </lineage>
</organism>
<dbReference type="GO" id="GO:0016740">
    <property type="term" value="F:transferase activity"/>
    <property type="evidence" value="ECO:0007669"/>
    <property type="project" value="UniProtKB-UniRule"/>
</dbReference>
<dbReference type="SUPFAM" id="SSF143631">
    <property type="entry name" value="ApbE-like"/>
    <property type="match status" value="1"/>
</dbReference>
<feature type="binding site" evidence="11">
    <location>
        <position position="285"/>
    </location>
    <ligand>
        <name>Mg(2+)</name>
        <dbReference type="ChEBI" id="CHEBI:18420"/>
    </ligand>
</feature>
<dbReference type="InterPro" id="IPR003374">
    <property type="entry name" value="ApbE-like_sf"/>
</dbReference>
<keyword evidence="5 10" id="KW-0479">Metal-binding</keyword>
<feature type="binding site" evidence="11">
    <location>
        <position position="167"/>
    </location>
    <ligand>
        <name>Mg(2+)</name>
        <dbReference type="ChEBI" id="CHEBI:18420"/>
    </ligand>
</feature>
<evidence type="ECO:0000256" key="2">
    <source>
        <dbReference type="ARBA" id="ARBA00016337"/>
    </source>
</evidence>
<dbReference type="RefSeq" id="WP_101719986.1">
    <property type="nucleotide sequence ID" value="NZ_PJRS01000045.1"/>
</dbReference>
<dbReference type="EMBL" id="PJRS01000045">
    <property type="protein sequence ID" value="PLR20588.1"/>
    <property type="molecule type" value="Genomic_DNA"/>
</dbReference>
<comment type="cofactor">
    <cofactor evidence="11">
        <name>Mg(2+)</name>
        <dbReference type="ChEBI" id="CHEBI:18420"/>
    </cofactor>
    <cofactor evidence="11">
        <name>Mn(2+)</name>
        <dbReference type="ChEBI" id="CHEBI:29035"/>
    </cofactor>
    <text evidence="11">Magnesium. Can also use manganese.</text>
</comment>
<evidence type="ECO:0000256" key="4">
    <source>
        <dbReference type="ARBA" id="ARBA00022679"/>
    </source>
</evidence>
<evidence type="ECO:0000256" key="6">
    <source>
        <dbReference type="ARBA" id="ARBA00022827"/>
    </source>
</evidence>
<feature type="binding site" evidence="11">
    <location>
        <position position="289"/>
    </location>
    <ligand>
        <name>Mg(2+)</name>
        <dbReference type="ChEBI" id="CHEBI:18420"/>
    </ligand>
</feature>
<evidence type="ECO:0000256" key="8">
    <source>
        <dbReference type="ARBA" id="ARBA00031306"/>
    </source>
</evidence>
<comment type="catalytic activity">
    <reaction evidence="9 10">
        <text>L-threonyl-[protein] + FAD = FMN-L-threonyl-[protein] + AMP + H(+)</text>
        <dbReference type="Rhea" id="RHEA:36847"/>
        <dbReference type="Rhea" id="RHEA-COMP:11060"/>
        <dbReference type="Rhea" id="RHEA-COMP:11061"/>
        <dbReference type="ChEBI" id="CHEBI:15378"/>
        <dbReference type="ChEBI" id="CHEBI:30013"/>
        <dbReference type="ChEBI" id="CHEBI:57692"/>
        <dbReference type="ChEBI" id="CHEBI:74257"/>
        <dbReference type="ChEBI" id="CHEBI:456215"/>
        <dbReference type="EC" id="2.7.1.180"/>
    </reaction>
</comment>
<keyword evidence="3 10" id="KW-0285">Flavoprotein</keyword>
<name>A0A2N5D3C1_9CAUL</name>
<dbReference type="PANTHER" id="PTHR30040">
    <property type="entry name" value="THIAMINE BIOSYNTHESIS LIPOPROTEIN APBE"/>
    <property type="match status" value="1"/>
</dbReference>
<dbReference type="PANTHER" id="PTHR30040:SF2">
    <property type="entry name" value="FAD:PROTEIN FMN TRANSFERASE"/>
    <property type="match status" value="1"/>
</dbReference>
<comment type="similarity">
    <text evidence="10">Belongs to the ApbE family.</text>
</comment>
<dbReference type="AlphaFoldDB" id="A0A2N5D3C1"/>
<protein>
    <recommendedName>
        <fullName evidence="2 10">FAD:protein FMN transferase</fullName>
        <ecNumber evidence="1 10">2.7.1.180</ecNumber>
    </recommendedName>
    <alternativeName>
        <fullName evidence="8 10">Flavin transferase</fullName>
    </alternativeName>
</protein>
<dbReference type="OrthoDB" id="9778595at2"/>
<dbReference type="Gene3D" id="3.10.520.10">
    <property type="entry name" value="ApbE-like domains"/>
    <property type="match status" value="1"/>
</dbReference>
<sequence length="334" mass="35058">MTRVLVPMLSEPPARPVGGVVRGFDGETMGTTWSVKAVLPVTTDLAAMTAMVQRALDKVVSEMSAWDPMSALSRFNRSAPGSWTVLPAGFATVLRRALEVAEGSDGAFDPTLGAITDLWGFGPRPFSGEPPSAEALDAARAPIGWRRVTLDGDALFQPGRLHIDLNGIAKGFGVDEAARALDRAGVRSYLVEVGGELRGTGAKPDGQPWWVELERPPVAGANDENAPRTLLALHGLSVATSGDYRRFFDHAGKRYAHTLDPAAGAPCDAGVVSVTVIHSECMTADALATALTVMGPDAAIAFATARNLPALVVTRGPNGLSERLSPALLAMLDE</sequence>
<evidence type="ECO:0000313" key="13">
    <source>
        <dbReference type="Proteomes" id="UP000234479"/>
    </source>
</evidence>
<evidence type="ECO:0000256" key="11">
    <source>
        <dbReference type="PIRSR" id="PIRSR006268-2"/>
    </source>
</evidence>
<keyword evidence="13" id="KW-1185">Reference proteome</keyword>
<dbReference type="InterPro" id="IPR024932">
    <property type="entry name" value="ApbE"/>
</dbReference>
<reference evidence="12 13" key="1">
    <citation type="submission" date="2017-12" db="EMBL/GenBank/DDBJ databases">
        <title>The genome sequence of Caulobacter sp. 410.</title>
        <authorList>
            <person name="Gao J."/>
            <person name="Mao X."/>
            <person name="Sun J."/>
        </authorList>
    </citation>
    <scope>NUCLEOTIDE SEQUENCE [LARGE SCALE GENOMIC DNA]</scope>
    <source>
        <strain evidence="12 13">410</strain>
    </source>
</reference>
<proteinExistence type="inferred from homology"/>
<dbReference type="GO" id="GO:0046872">
    <property type="term" value="F:metal ion binding"/>
    <property type="evidence" value="ECO:0007669"/>
    <property type="project" value="UniProtKB-UniRule"/>
</dbReference>
<dbReference type="Proteomes" id="UP000234479">
    <property type="component" value="Unassembled WGS sequence"/>
</dbReference>
<dbReference type="Pfam" id="PF02424">
    <property type="entry name" value="ApbE"/>
    <property type="match status" value="1"/>
</dbReference>
<gene>
    <name evidence="12" type="ORF">SGCZBJ_21550</name>
</gene>
<keyword evidence="6 10" id="KW-0274">FAD</keyword>
<evidence type="ECO:0000256" key="10">
    <source>
        <dbReference type="PIRNR" id="PIRNR006268"/>
    </source>
</evidence>
<evidence type="ECO:0000256" key="1">
    <source>
        <dbReference type="ARBA" id="ARBA00011955"/>
    </source>
</evidence>
<accession>A0A2N5D3C1</accession>
<keyword evidence="4 10" id="KW-0808">Transferase</keyword>
<keyword evidence="7 10" id="KW-0460">Magnesium</keyword>
<evidence type="ECO:0000256" key="3">
    <source>
        <dbReference type="ARBA" id="ARBA00022630"/>
    </source>
</evidence>
<evidence type="ECO:0000256" key="9">
    <source>
        <dbReference type="ARBA" id="ARBA00048540"/>
    </source>
</evidence>
<evidence type="ECO:0000256" key="5">
    <source>
        <dbReference type="ARBA" id="ARBA00022723"/>
    </source>
</evidence>